<dbReference type="Proteomes" id="UP000241926">
    <property type="component" value="Segment"/>
</dbReference>
<keyword evidence="2" id="KW-1185">Reference proteome</keyword>
<reference evidence="1 2" key="1">
    <citation type="submission" date="2018-01" db="EMBL/GenBank/DDBJ databases">
        <authorList>
            <person name="Jones A.E."/>
            <person name="Sivanathan V."/>
            <person name="Betsko A.J."/>
            <person name="Aull H.G."/>
            <person name="Zack K.M."/>
            <person name="Kukan E.N."/>
            <person name="Garlena R.A."/>
            <person name="Russell D.A."/>
            <person name="Pope W.H."/>
            <person name="Jacobs-Sera D."/>
            <person name="Hatfull G.F."/>
        </authorList>
    </citation>
    <scope>NUCLEOTIDE SEQUENCE [LARGE SCALE GENOMIC DNA]</scope>
</reference>
<gene>
    <name evidence="1" type="primary">57</name>
    <name evidence="1" type="ORF">SEA_ELERI_57</name>
</gene>
<organism evidence="1 2">
    <name type="scientific">Microbacterium phage Eleri</name>
    <dbReference type="NCBI Taxonomy" id="2079581"/>
    <lineage>
        <taxon>Viruses</taxon>
        <taxon>Duplodnaviria</taxon>
        <taxon>Heunggongvirae</taxon>
        <taxon>Uroviricota</taxon>
        <taxon>Caudoviricetes</taxon>
        <taxon>Elerivirus</taxon>
        <taxon>Elerivirus eleri</taxon>
    </lineage>
</organism>
<dbReference type="RefSeq" id="YP_009623095.1">
    <property type="nucleotide sequence ID" value="NC_042109.1"/>
</dbReference>
<dbReference type="GeneID" id="40099876"/>
<dbReference type="KEGG" id="vg:40099876"/>
<accession>A0A2L0HNY7</accession>
<protein>
    <submittedName>
        <fullName evidence="1">Uncharacterized protein</fullName>
    </submittedName>
</protein>
<evidence type="ECO:0000313" key="1">
    <source>
        <dbReference type="EMBL" id="AUX83395.1"/>
    </source>
</evidence>
<name>A0A2L0HNY7_9CAUD</name>
<dbReference type="EMBL" id="MG839027">
    <property type="protein sequence ID" value="AUX83395.1"/>
    <property type="molecule type" value="Genomic_DNA"/>
</dbReference>
<dbReference type="OrthoDB" id="38117at10239"/>
<sequence>MNKAPKVTESNYPTVSNCQQCGSFFHDKAVRVQYPSTQNPKLWKTFAWYCQSCASTLGYK</sequence>
<evidence type="ECO:0000313" key="2">
    <source>
        <dbReference type="Proteomes" id="UP000241926"/>
    </source>
</evidence>
<proteinExistence type="predicted"/>